<protein>
    <submittedName>
        <fullName evidence="1">Uncharacterized protein</fullName>
    </submittedName>
</protein>
<evidence type="ECO:0000313" key="2">
    <source>
        <dbReference type="EMBL" id="WWY03773.1"/>
    </source>
</evidence>
<name>A0A9X4IBG9_9NEIS</name>
<dbReference type="RefSeq" id="WP_274585464.1">
    <property type="nucleotide sequence ID" value="NZ_CP146598.1"/>
</dbReference>
<keyword evidence="3" id="KW-1185">Reference proteome</keyword>
<proteinExistence type="predicted"/>
<evidence type="ECO:0000313" key="1">
    <source>
        <dbReference type="EMBL" id="MDD9328374.1"/>
    </source>
</evidence>
<dbReference type="Proteomes" id="UP001149607">
    <property type="component" value="Chromosome"/>
</dbReference>
<evidence type="ECO:0000313" key="3">
    <source>
        <dbReference type="Proteomes" id="UP001149607"/>
    </source>
</evidence>
<reference evidence="1" key="1">
    <citation type="submission" date="2022-10" db="EMBL/GenBank/DDBJ databases">
        <authorList>
            <person name="Boutroux M."/>
        </authorList>
    </citation>
    <scope>NUCLEOTIDE SEQUENCE</scope>
    <source>
        <strain evidence="1">51.81</strain>
    </source>
</reference>
<organism evidence="1">
    <name type="scientific">Neisseria leonii</name>
    <dbReference type="NCBI Taxonomy" id="2995413"/>
    <lineage>
        <taxon>Bacteria</taxon>
        <taxon>Pseudomonadati</taxon>
        <taxon>Pseudomonadota</taxon>
        <taxon>Betaproteobacteria</taxon>
        <taxon>Neisseriales</taxon>
        <taxon>Neisseriaceae</taxon>
        <taxon>Neisseria</taxon>
    </lineage>
</organism>
<accession>A0A9X4IBG9</accession>
<dbReference type="EMBL" id="CP146598">
    <property type="protein sequence ID" value="WWY03773.1"/>
    <property type="molecule type" value="Genomic_DNA"/>
</dbReference>
<gene>
    <name evidence="1" type="ORF">ORY91_001798</name>
    <name evidence="2" type="ORF">V9W64_03285</name>
</gene>
<reference evidence="2" key="2">
    <citation type="submission" date="2024-02" db="EMBL/GenBank/DDBJ databases">
        <title>Neisseria leonii sp. nov.</title>
        <authorList>
            <person name="Boutroux M."/>
            <person name="Favre-Rochex S."/>
            <person name="Gorgette O."/>
            <person name="Touak G."/>
            <person name="Muhle E."/>
            <person name="Chesneau O."/>
            <person name="Clermont D."/>
            <person name="Rahi P."/>
        </authorList>
    </citation>
    <scope>NUCLEOTIDE SEQUENCE</scope>
    <source>
        <strain evidence="2">51.81</strain>
    </source>
</reference>
<sequence length="86" mass="9017">MENPIIAAGQTAGIKKPAAENGGATDLPCGHICIGNTTFPAGGSRCACPSLDVPHIFGRLKIFVHAASGYGGDTRIWHQTVFIWII</sequence>
<dbReference type="EMBL" id="JAPQFL010000006">
    <property type="protein sequence ID" value="MDD9328374.1"/>
    <property type="molecule type" value="Genomic_DNA"/>
</dbReference>
<dbReference type="AlphaFoldDB" id="A0A9X4IBG9"/>